<dbReference type="EMBL" id="JALGBH010000002">
    <property type="protein sequence ID" value="MCJ0743693.1"/>
    <property type="molecule type" value="Genomic_DNA"/>
</dbReference>
<proteinExistence type="predicted"/>
<dbReference type="RefSeq" id="WP_243362967.1">
    <property type="nucleotide sequence ID" value="NZ_JALGBH010000002.1"/>
</dbReference>
<accession>A0ABS9ZZF8</accession>
<protein>
    <submittedName>
        <fullName evidence="1">Uncharacterized protein</fullName>
    </submittedName>
</protein>
<comment type="caution">
    <text evidence="1">The sequence shown here is derived from an EMBL/GenBank/DDBJ whole genome shotgun (WGS) entry which is preliminary data.</text>
</comment>
<keyword evidence="2" id="KW-1185">Reference proteome</keyword>
<gene>
    <name evidence="1" type="ORF">MMF97_13305</name>
</gene>
<evidence type="ECO:0000313" key="2">
    <source>
        <dbReference type="Proteomes" id="UP001165460"/>
    </source>
</evidence>
<evidence type="ECO:0000313" key="1">
    <source>
        <dbReference type="EMBL" id="MCJ0743693.1"/>
    </source>
</evidence>
<name>A0ABS9ZZF8_9SPHI</name>
<dbReference type="Proteomes" id="UP001165460">
    <property type="component" value="Unassembled WGS sequence"/>
</dbReference>
<organism evidence="1 2">
    <name type="scientific">Pedobacter montanisoli</name>
    <dbReference type="NCBI Taxonomy" id="2923277"/>
    <lineage>
        <taxon>Bacteria</taxon>
        <taxon>Pseudomonadati</taxon>
        <taxon>Bacteroidota</taxon>
        <taxon>Sphingobacteriia</taxon>
        <taxon>Sphingobacteriales</taxon>
        <taxon>Sphingobacteriaceae</taxon>
        <taxon>Pedobacter</taxon>
    </lineage>
</organism>
<reference evidence="1" key="1">
    <citation type="submission" date="2022-03" db="EMBL/GenBank/DDBJ databases">
        <authorList>
            <person name="Woo C.Y."/>
        </authorList>
    </citation>
    <scope>NUCLEOTIDE SEQUENCE</scope>
    <source>
        <strain evidence="1">CYS-01</strain>
    </source>
</reference>
<sequence length="211" mass="23716">MKTKNDYPDKRIPEQEVGSKVDAVEKLSLADEATAIDFFRVVKERLLSVNKWAEFAGTNMSTFQLTDASGNLVNRAAKEGDYLKIDIPGPGTALGKGYDWVKIEEIKEEGDKDTDILTMRVRPAENPLSRNPETAHFLTEQASSTFQVKRMGKHIYAEEHGRNEQANTYTSDTLDNLRNMVVGWAAMLGFSYPQWKALVKGLVKFPGKDKK</sequence>